<dbReference type="AlphaFoldDB" id="A0A7W3P8W4"/>
<evidence type="ECO:0000256" key="7">
    <source>
        <dbReference type="ARBA" id="ARBA00023160"/>
    </source>
</evidence>
<keyword evidence="3 9" id="KW-0444">Lipid biosynthesis</keyword>
<evidence type="ECO:0000256" key="4">
    <source>
        <dbReference type="ARBA" id="ARBA00022679"/>
    </source>
</evidence>
<feature type="domain" description="Beta-ketoacyl-[acyl-carrier-protein] synthase III N-terminal" evidence="11">
    <location>
        <begin position="118"/>
        <end position="195"/>
    </location>
</feature>
<comment type="function">
    <text evidence="9">Catalyzes the condensation reaction of fatty acid synthesis by the addition to an acyl acceptor of two carbons from malonyl-ACP. Catalyzes the first condensation reaction which initiates fatty acid synthesis and may therefore play a role in governing the total rate of fatty acid production. Possesses both acetoacetyl-ACP synthase and acetyl transacylase activities. Its substrate specificity determines the biosynthesis of branched-chain and/or straight-chain of fatty acids.</text>
</comment>
<evidence type="ECO:0000256" key="6">
    <source>
        <dbReference type="ARBA" id="ARBA00023098"/>
    </source>
</evidence>
<dbReference type="GO" id="GO:0044550">
    <property type="term" value="P:secondary metabolite biosynthetic process"/>
    <property type="evidence" value="ECO:0007669"/>
    <property type="project" value="TreeGrafter"/>
</dbReference>
<dbReference type="InterPro" id="IPR013751">
    <property type="entry name" value="ACP_syn_III_N"/>
</dbReference>
<dbReference type="CDD" id="cd00830">
    <property type="entry name" value="KAS_III"/>
    <property type="match status" value="1"/>
</dbReference>
<dbReference type="PANTHER" id="PTHR34069">
    <property type="entry name" value="3-OXOACYL-[ACYL-CARRIER-PROTEIN] SYNTHASE 3"/>
    <property type="match status" value="1"/>
</dbReference>
<keyword evidence="13" id="KW-1185">Reference proteome</keyword>
<dbReference type="Gene3D" id="3.40.47.10">
    <property type="match status" value="2"/>
</dbReference>
<comment type="pathway">
    <text evidence="9">Lipid metabolism; fatty acid biosynthesis.</text>
</comment>
<evidence type="ECO:0000256" key="5">
    <source>
        <dbReference type="ARBA" id="ARBA00022832"/>
    </source>
</evidence>
<feature type="active site" evidence="9">
    <location>
        <position position="264"/>
    </location>
</feature>
<keyword evidence="6 9" id="KW-0443">Lipid metabolism</keyword>
<evidence type="ECO:0000259" key="11">
    <source>
        <dbReference type="Pfam" id="PF08545"/>
    </source>
</evidence>
<gene>
    <name evidence="9" type="primary">fabH</name>
    <name evidence="12" type="ORF">FB382_001118</name>
</gene>
<evidence type="ECO:0000256" key="1">
    <source>
        <dbReference type="ARBA" id="ARBA00008642"/>
    </source>
</evidence>
<comment type="catalytic activity">
    <reaction evidence="9">
        <text>malonyl-[ACP] + acetyl-CoA + H(+) = 3-oxobutanoyl-[ACP] + CO2 + CoA</text>
        <dbReference type="Rhea" id="RHEA:12080"/>
        <dbReference type="Rhea" id="RHEA-COMP:9623"/>
        <dbReference type="Rhea" id="RHEA-COMP:9625"/>
        <dbReference type="ChEBI" id="CHEBI:15378"/>
        <dbReference type="ChEBI" id="CHEBI:16526"/>
        <dbReference type="ChEBI" id="CHEBI:57287"/>
        <dbReference type="ChEBI" id="CHEBI:57288"/>
        <dbReference type="ChEBI" id="CHEBI:78449"/>
        <dbReference type="ChEBI" id="CHEBI:78450"/>
        <dbReference type="EC" id="2.3.1.180"/>
    </reaction>
</comment>
<evidence type="ECO:0000259" key="10">
    <source>
        <dbReference type="Pfam" id="PF08541"/>
    </source>
</evidence>
<dbReference type="GO" id="GO:0006633">
    <property type="term" value="P:fatty acid biosynthetic process"/>
    <property type="evidence" value="ECO:0007669"/>
    <property type="project" value="UniProtKB-UniRule"/>
</dbReference>
<dbReference type="GO" id="GO:0033818">
    <property type="term" value="F:beta-ketoacyl-acyl-carrier-protein synthase III activity"/>
    <property type="evidence" value="ECO:0007669"/>
    <property type="project" value="UniProtKB-UniRule"/>
</dbReference>
<evidence type="ECO:0000256" key="3">
    <source>
        <dbReference type="ARBA" id="ARBA00022516"/>
    </source>
</evidence>
<keyword evidence="4 9" id="KW-0808">Transferase</keyword>
<feature type="domain" description="Beta-ketoacyl-[acyl-carrier-protein] synthase III C-terminal" evidence="10">
    <location>
        <begin position="248"/>
        <end position="337"/>
    </location>
</feature>
<dbReference type="EC" id="2.3.1.180" evidence="9"/>
<organism evidence="12 13">
    <name type="scientific">Nocardioides ginsengisegetis</name>
    <dbReference type="NCBI Taxonomy" id="661491"/>
    <lineage>
        <taxon>Bacteria</taxon>
        <taxon>Bacillati</taxon>
        <taxon>Actinomycetota</taxon>
        <taxon>Actinomycetes</taxon>
        <taxon>Propionibacteriales</taxon>
        <taxon>Nocardioidaceae</taxon>
        <taxon>Nocardioides</taxon>
    </lineage>
</organism>
<dbReference type="Proteomes" id="UP000580910">
    <property type="component" value="Unassembled WGS sequence"/>
</dbReference>
<feature type="region of interest" description="ACP-binding" evidence="9">
    <location>
        <begin position="265"/>
        <end position="269"/>
    </location>
</feature>
<keyword evidence="5 9" id="KW-0276">Fatty acid metabolism</keyword>
<feature type="active site" evidence="9">
    <location>
        <position position="295"/>
    </location>
</feature>
<evidence type="ECO:0000313" key="12">
    <source>
        <dbReference type="EMBL" id="MBA8802827.1"/>
    </source>
</evidence>
<dbReference type="GO" id="GO:0004315">
    <property type="term" value="F:3-oxoacyl-[acyl-carrier-protein] synthase activity"/>
    <property type="evidence" value="ECO:0007669"/>
    <property type="project" value="InterPro"/>
</dbReference>
<keyword evidence="8 9" id="KW-0012">Acyltransferase</keyword>
<dbReference type="SUPFAM" id="SSF53901">
    <property type="entry name" value="Thiolase-like"/>
    <property type="match status" value="1"/>
</dbReference>
<sequence>MTTPSLQSSTGAPHAAILGIGAYRPERIVPNSEVVEAIDSSDEWIQQRSGIKARRWAGPEESVQMMSVAASRQALERAGIDARQIDCVVVATVSHMLQTPAVATAIAHELGTDQAAAFDISAACAGFCHGIAMASDFIRAGSARHVLVIGVERLTDILDLNDRGTAFIFADGAGAAVVGPSETAGIGPVVWGSDGEQFDLIRQKEDWRDVVGSADNPGSGTMPHLVMQGNPVFRWASYAMAKVSQQALDRAGVTLDQLDCFVPHQANMRIIDAMARSMKLPPTVRIARDIAEQGNTSAASIPLALDRMIAEGDAKSGDLALLVAFGAGLAYAAQVVTIP</sequence>
<dbReference type="RefSeq" id="WP_182537479.1">
    <property type="nucleotide sequence ID" value="NZ_JACGXA010000001.1"/>
</dbReference>
<keyword evidence="9" id="KW-0511">Multifunctional enzyme</keyword>
<comment type="subcellular location">
    <subcellularLocation>
        <location evidence="9">Cytoplasm</location>
    </subcellularLocation>
</comment>
<dbReference type="UniPathway" id="UPA00094"/>
<protein>
    <recommendedName>
        <fullName evidence="9">Beta-ketoacyl-[acyl-carrier-protein] synthase III</fullName>
        <shortName evidence="9">Beta-ketoacyl-ACP synthase III</shortName>
        <shortName evidence="9">KAS III</shortName>
        <ecNumber evidence="9">2.3.1.180</ecNumber>
    </recommendedName>
    <alternativeName>
        <fullName evidence="9">3-oxoacyl-[acyl-carrier-protein] synthase 3</fullName>
    </alternativeName>
    <alternativeName>
        <fullName evidence="9">3-oxoacyl-[acyl-carrier-protein] synthase III</fullName>
    </alternativeName>
</protein>
<name>A0A7W3P8W4_9ACTN</name>
<dbReference type="Pfam" id="PF08541">
    <property type="entry name" value="ACP_syn_III_C"/>
    <property type="match status" value="1"/>
</dbReference>
<comment type="subunit">
    <text evidence="9">Homodimer.</text>
</comment>
<dbReference type="InterPro" id="IPR016039">
    <property type="entry name" value="Thiolase-like"/>
</dbReference>
<dbReference type="InterPro" id="IPR013747">
    <property type="entry name" value="ACP_syn_III_C"/>
</dbReference>
<comment type="caution">
    <text evidence="12">The sequence shown here is derived from an EMBL/GenBank/DDBJ whole genome shotgun (WGS) entry which is preliminary data.</text>
</comment>
<keyword evidence="7 9" id="KW-0275">Fatty acid biosynthesis</keyword>
<dbReference type="PANTHER" id="PTHR34069:SF2">
    <property type="entry name" value="BETA-KETOACYL-[ACYL-CARRIER-PROTEIN] SYNTHASE III"/>
    <property type="match status" value="1"/>
</dbReference>
<dbReference type="NCBIfam" id="TIGR00747">
    <property type="entry name" value="fabH"/>
    <property type="match status" value="1"/>
</dbReference>
<keyword evidence="2 9" id="KW-0963">Cytoplasm</keyword>
<dbReference type="Pfam" id="PF08545">
    <property type="entry name" value="ACP_syn_III"/>
    <property type="match status" value="1"/>
</dbReference>
<evidence type="ECO:0000256" key="2">
    <source>
        <dbReference type="ARBA" id="ARBA00022490"/>
    </source>
</evidence>
<reference evidence="12 13" key="1">
    <citation type="submission" date="2020-07" db="EMBL/GenBank/DDBJ databases">
        <title>Sequencing the genomes of 1000 actinobacteria strains.</title>
        <authorList>
            <person name="Klenk H.-P."/>
        </authorList>
    </citation>
    <scope>NUCLEOTIDE SEQUENCE [LARGE SCALE GENOMIC DNA]</scope>
    <source>
        <strain evidence="12 13">DSM 21349</strain>
    </source>
</reference>
<evidence type="ECO:0000256" key="9">
    <source>
        <dbReference type="HAMAP-Rule" id="MF_01815"/>
    </source>
</evidence>
<dbReference type="EMBL" id="JACGXA010000001">
    <property type="protein sequence ID" value="MBA8802827.1"/>
    <property type="molecule type" value="Genomic_DNA"/>
</dbReference>
<comment type="similarity">
    <text evidence="1 9">Belongs to the thiolase-like superfamily. FabH family.</text>
</comment>
<dbReference type="GO" id="GO:0005737">
    <property type="term" value="C:cytoplasm"/>
    <property type="evidence" value="ECO:0007669"/>
    <property type="project" value="UniProtKB-SubCell"/>
</dbReference>
<feature type="active site" evidence="9">
    <location>
        <position position="124"/>
    </location>
</feature>
<evidence type="ECO:0000256" key="8">
    <source>
        <dbReference type="ARBA" id="ARBA00023315"/>
    </source>
</evidence>
<accession>A0A7W3P8W4</accession>
<dbReference type="InterPro" id="IPR004655">
    <property type="entry name" value="FabH"/>
</dbReference>
<proteinExistence type="inferred from homology"/>
<dbReference type="HAMAP" id="MF_01815">
    <property type="entry name" value="FabH"/>
    <property type="match status" value="1"/>
</dbReference>
<comment type="domain">
    <text evidence="9">The last Arg residue of the ACP-binding site is essential for the weak association between ACP/AcpP and FabH.</text>
</comment>
<dbReference type="NCBIfam" id="NF006829">
    <property type="entry name" value="PRK09352.1"/>
    <property type="match status" value="1"/>
</dbReference>
<evidence type="ECO:0000313" key="13">
    <source>
        <dbReference type="Proteomes" id="UP000580910"/>
    </source>
</evidence>